<protein>
    <submittedName>
        <fullName evidence="2">Uncharacterized protein</fullName>
    </submittedName>
</protein>
<accession>A0A0E9WR43</accession>
<feature type="transmembrane region" description="Helical" evidence="1">
    <location>
        <begin position="6"/>
        <end position="24"/>
    </location>
</feature>
<name>A0A0E9WR43_ANGAN</name>
<reference evidence="2" key="1">
    <citation type="submission" date="2014-11" db="EMBL/GenBank/DDBJ databases">
        <authorList>
            <person name="Amaro Gonzalez C."/>
        </authorList>
    </citation>
    <scope>NUCLEOTIDE SEQUENCE</scope>
</reference>
<evidence type="ECO:0000313" key="2">
    <source>
        <dbReference type="EMBL" id="JAH92832.1"/>
    </source>
</evidence>
<proteinExistence type="predicted"/>
<evidence type="ECO:0000256" key="1">
    <source>
        <dbReference type="SAM" id="Phobius"/>
    </source>
</evidence>
<dbReference type="AlphaFoldDB" id="A0A0E9WR43"/>
<organism evidence="2">
    <name type="scientific">Anguilla anguilla</name>
    <name type="common">European freshwater eel</name>
    <name type="synonym">Muraena anguilla</name>
    <dbReference type="NCBI Taxonomy" id="7936"/>
    <lineage>
        <taxon>Eukaryota</taxon>
        <taxon>Metazoa</taxon>
        <taxon>Chordata</taxon>
        <taxon>Craniata</taxon>
        <taxon>Vertebrata</taxon>
        <taxon>Euteleostomi</taxon>
        <taxon>Actinopterygii</taxon>
        <taxon>Neopterygii</taxon>
        <taxon>Teleostei</taxon>
        <taxon>Anguilliformes</taxon>
        <taxon>Anguillidae</taxon>
        <taxon>Anguilla</taxon>
    </lineage>
</organism>
<keyword evidence="1" id="KW-0812">Transmembrane</keyword>
<sequence length="53" mass="6518">MRNDCSFFILVSTLQFVYLFIYLTKCRFFAILFRILTYKECICREFIEMLTGR</sequence>
<keyword evidence="1" id="KW-0472">Membrane</keyword>
<dbReference type="EMBL" id="GBXM01015745">
    <property type="protein sequence ID" value="JAH92832.1"/>
    <property type="molecule type" value="Transcribed_RNA"/>
</dbReference>
<reference evidence="2" key="2">
    <citation type="journal article" date="2015" name="Fish Shellfish Immunol.">
        <title>Early steps in the European eel (Anguilla anguilla)-Vibrio vulnificus interaction in the gills: Role of the RtxA13 toxin.</title>
        <authorList>
            <person name="Callol A."/>
            <person name="Pajuelo D."/>
            <person name="Ebbesson L."/>
            <person name="Teles M."/>
            <person name="MacKenzie S."/>
            <person name="Amaro C."/>
        </authorList>
    </citation>
    <scope>NUCLEOTIDE SEQUENCE</scope>
</reference>
<keyword evidence="1" id="KW-1133">Transmembrane helix</keyword>